<organism evidence="1 2">
    <name type="scientific">Bacillus infantis NRRL B-14911</name>
    <dbReference type="NCBI Taxonomy" id="1367477"/>
    <lineage>
        <taxon>Bacteria</taxon>
        <taxon>Bacillati</taxon>
        <taxon>Bacillota</taxon>
        <taxon>Bacilli</taxon>
        <taxon>Bacillales</taxon>
        <taxon>Bacillaceae</taxon>
        <taxon>Bacillus</taxon>
    </lineage>
</organism>
<proteinExistence type="predicted"/>
<dbReference type="KEGG" id="bif:N288_09980"/>
<dbReference type="PATRIC" id="fig|1367477.3.peg.1936"/>
<dbReference type="EMBL" id="CP006643">
    <property type="protein sequence ID" value="AGX03915.1"/>
    <property type="molecule type" value="Genomic_DNA"/>
</dbReference>
<dbReference type="STRING" id="1367477.N288_09980"/>
<evidence type="ECO:0000313" key="2">
    <source>
        <dbReference type="Proteomes" id="UP000017805"/>
    </source>
</evidence>
<protein>
    <submittedName>
        <fullName evidence="1">Uncharacterized protein</fullName>
    </submittedName>
</protein>
<name>U5L937_9BACI</name>
<keyword evidence="2" id="KW-1185">Reference proteome</keyword>
<sequence length="49" mass="5619">MQLPAGFGCSRILKPGRSLAFSIHTEPWHLQPSVYFQPLFYPVHPSHKN</sequence>
<dbReference type="HOGENOM" id="CLU_3132322_0_0_9"/>
<dbReference type="AlphaFoldDB" id="U5L937"/>
<gene>
    <name evidence="1" type="ORF">N288_09980</name>
</gene>
<reference evidence="1 2" key="1">
    <citation type="submission" date="2013-07" db="EMBL/GenBank/DDBJ databases">
        <title>Complete genome sequence of Bacillus infantis NRRL B-14911 that has potential to induce cardiac disease by antigenic mimicry.</title>
        <authorList>
            <person name="Massilamany C."/>
            <person name="Smith T.P.L."/>
            <person name="Loy J.D."/>
            <person name="Barletta R."/>
            <person name="Reddy J."/>
        </authorList>
    </citation>
    <scope>NUCLEOTIDE SEQUENCE [LARGE SCALE GENOMIC DNA]</scope>
    <source>
        <strain evidence="1 2">NRRL B-14911</strain>
    </source>
</reference>
<accession>U5L937</accession>
<dbReference type="Proteomes" id="UP000017805">
    <property type="component" value="Chromosome"/>
</dbReference>
<evidence type="ECO:0000313" key="1">
    <source>
        <dbReference type="EMBL" id="AGX03915.1"/>
    </source>
</evidence>